<name>A0A8S5MPZ5_9CAUD</name>
<evidence type="ECO:0000313" key="1">
    <source>
        <dbReference type="EMBL" id="DAD84135.1"/>
    </source>
</evidence>
<proteinExistence type="predicted"/>
<reference evidence="1" key="1">
    <citation type="journal article" date="2021" name="Proc. Natl. Acad. Sci. U.S.A.">
        <title>A Catalog of Tens of Thousands of Viruses from Human Metagenomes Reveals Hidden Associations with Chronic Diseases.</title>
        <authorList>
            <person name="Tisza M.J."/>
            <person name="Buck C.B."/>
        </authorList>
    </citation>
    <scope>NUCLEOTIDE SEQUENCE</scope>
    <source>
        <strain evidence="1">CtoqT5</strain>
    </source>
</reference>
<protein>
    <submittedName>
        <fullName evidence="1">Uncharacterized protein</fullName>
    </submittedName>
</protein>
<dbReference type="EMBL" id="BK014952">
    <property type="protein sequence ID" value="DAD84135.1"/>
    <property type="molecule type" value="Genomic_DNA"/>
</dbReference>
<sequence>MIQTDKTYKSKPITYEILSDGYMIYLDGKPWIKQRGDYGKPMDSSKSYEENCLLQIEDITAEPKEDDIDTVLTELENEVGINEQ</sequence>
<organism evidence="1">
    <name type="scientific">Podoviridae sp. ctoqT5</name>
    <dbReference type="NCBI Taxonomy" id="2826577"/>
    <lineage>
        <taxon>Viruses</taxon>
        <taxon>Duplodnaviria</taxon>
        <taxon>Heunggongvirae</taxon>
        <taxon>Uroviricota</taxon>
        <taxon>Caudoviricetes</taxon>
    </lineage>
</organism>
<accession>A0A8S5MPZ5</accession>